<dbReference type="InterPro" id="IPR042094">
    <property type="entry name" value="T2SS_GspF_sf"/>
</dbReference>
<keyword evidence="5 6" id="KW-0472">Membrane</keyword>
<comment type="caution">
    <text evidence="8">The sequence shown here is derived from an EMBL/GenBank/DDBJ whole genome shotgun (WGS) entry which is preliminary data.</text>
</comment>
<organism evidence="8 9">
    <name type="scientific">Arthrobacter halodurans</name>
    <dbReference type="NCBI Taxonomy" id="516699"/>
    <lineage>
        <taxon>Bacteria</taxon>
        <taxon>Bacillati</taxon>
        <taxon>Actinomycetota</taxon>
        <taxon>Actinomycetes</taxon>
        <taxon>Micrococcales</taxon>
        <taxon>Micrococcaceae</taxon>
        <taxon>Arthrobacter</taxon>
    </lineage>
</organism>
<sequence>MDLLIPAAGIAACLGACLLTLFVVLRPASAEVPLSRRRVHRDHATEASALTRLSGVTVQAMERRVGAAGSGPFNRQMLELAGVKMAPAELLVVVAAGMLIAGLAGLVIGGPGMGLLLATLVPFAAWLTLRLKVDKRRARFADQLPDLIMTLTGSLRAGHSVMRAIDGAAQEFDAPLSEELSRIVNESRVGRDPDQTMLESAHRMRSEDFSWVADAIRINREVGGDLSQVLDQVGDTIRERSQIKGQIRALAAEGKFSAYILVGLPFAITAIMFVMNPSYIGSLFTETLGILMLVVGGISMAIGTLWMSRIIQIKF</sequence>
<feature type="transmembrane region" description="Helical" evidence="6">
    <location>
        <begin position="6"/>
        <end position="28"/>
    </location>
</feature>
<protein>
    <submittedName>
        <fullName evidence="8">Type II secretion system F family protein</fullName>
    </submittedName>
</protein>
<keyword evidence="3 6" id="KW-0812">Transmembrane</keyword>
<keyword evidence="9" id="KW-1185">Reference proteome</keyword>
<keyword evidence="2" id="KW-1003">Cell membrane</keyword>
<evidence type="ECO:0000256" key="6">
    <source>
        <dbReference type="SAM" id="Phobius"/>
    </source>
</evidence>
<evidence type="ECO:0000256" key="5">
    <source>
        <dbReference type="ARBA" id="ARBA00023136"/>
    </source>
</evidence>
<feature type="transmembrane region" description="Helical" evidence="6">
    <location>
        <begin position="90"/>
        <end position="108"/>
    </location>
</feature>
<evidence type="ECO:0000256" key="4">
    <source>
        <dbReference type="ARBA" id="ARBA00022989"/>
    </source>
</evidence>
<evidence type="ECO:0000256" key="2">
    <source>
        <dbReference type="ARBA" id="ARBA00022475"/>
    </source>
</evidence>
<evidence type="ECO:0000313" key="9">
    <source>
        <dbReference type="Proteomes" id="UP001575652"/>
    </source>
</evidence>
<evidence type="ECO:0000313" key="8">
    <source>
        <dbReference type="EMBL" id="MFB0834012.1"/>
    </source>
</evidence>
<evidence type="ECO:0000256" key="1">
    <source>
        <dbReference type="ARBA" id="ARBA00004651"/>
    </source>
</evidence>
<feature type="transmembrane region" description="Helical" evidence="6">
    <location>
        <begin position="256"/>
        <end position="275"/>
    </location>
</feature>
<dbReference type="RefSeq" id="WP_373971183.1">
    <property type="nucleotide sequence ID" value="NZ_JBHDLJ010000003.1"/>
</dbReference>
<dbReference type="Gene3D" id="1.20.81.30">
    <property type="entry name" value="Type II secretion system (T2SS), domain F"/>
    <property type="match status" value="1"/>
</dbReference>
<proteinExistence type="predicted"/>
<dbReference type="PANTHER" id="PTHR35007:SF1">
    <property type="entry name" value="PILUS ASSEMBLY PROTEIN"/>
    <property type="match status" value="1"/>
</dbReference>
<feature type="transmembrane region" description="Helical" evidence="6">
    <location>
        <begin position="287"/>
        <end position="307"/>
    </location>
</feature>
<feature type="transmembrane region" description="Helical" evidence="6">
    <location>
        <begin position="114"/>
        <end position="131"/>
    </location>
</feature>
<comment type="subcellular location">
    <subcellularLocation>
        <location evidence="1">Cell membrane</location>
        <topology evidence="1">Multi-pass membrane protein</topology>
    </subcellularLocation>
</comment>
<accession>A0ABV4UK98</accession>
<dbReference type="PANTHER" id="PTHR35007">
    <property type="entry name" value="INTEGRAL MEMBRANE PROTEIN-RELATED"/>
    <property type="match status" value="1"/>
</dbReference>
<dbReference type="EMBL" id="JBHDLJ010000003">
    <property type="protein sequence ID" value="MFB0834012.1"/>
    <property type="molecule type" value="Genomic_DNA"/>
</dbReference>
<evidence type="ECO:0000259" key="7">
    <source>
        <dbReference type="Pfam" id="PF00482"/>
    </source>
</evidence>
<dbReference type="Proteomes" id="UP001575652">
    <property type="component" value="Unassembled WGS sequence"/>
</dbReference>
<dbReference type="Pfam" id="PF00482">
    <property type="entry name" value="T2SSF"/>
    <property type="match status" value="1"/>
</dbReference>
<name>A0ABV4UK98_9MICC</name>
<feature type="domain" description="Type II secretion system protein GspF" evidence="7">
    <location>
        <begin position="149"/>
        <end position="272"/>
    </location>
</feature>
<gene>
    <name evidence="8" type="ORF">ACETWP_05360</name>
</gene>
<dbReference type="InterPro" id="IPR018076">
    <property type="entry name" value="T2SS_GspF_dom"/>
</dbReference>
<evidence type="ECO:0000256" key="3">
    <source>
        <dbReference type="ARBA" id="ARBA00022692"/>
    </source>
</evidence>
<reference evidence="8 9" key="1">
    <citation type="submission" date="2024-09" db="EMBL/GenBank/DDBJ databases">
        <authorList>
            <person name="Salinas-Garcia M.A."/>
            <person name="Prieme A."/>
        </authorList>
    </citation>
    <scope>NUCLEOTIDE SEQUENCE [LARGE SCALE GENOMIC DNA]</scope>
    <source>
        <strain evidence="8 9">DSM 21081</strain>
    </source>
</reference>
<keyword evidence="4 6" id="KW-1133">Transmembrane helix</keyword>